<dbReference type="GO" id="GO:0000398">
    <property type="term" value="P:mRNA splicing, via spliceosome"/>
    <property type="evidence" value="ECO:0007669"/>
    <property type="project" value="InterPro"/>
</dbReference>
<dbReference type="KEGG" id="bpg:Bathy06g02790"/>
<dbReference type="PANTHER" id="PTHR12111">
    <property type="entry name" value="SPLICING FACTOR YJU2"/>
    <property type="match status" value="1"/>
</dbReference>
<evidence type="ECO:0000313" key="3">
    <source>
        <dbReference type="EMBL" id="CCO17243.1"/>
    </source>
</evidence>
<dbReference type="Pfam" id="PF04502">
    <property type="entry name" value="Saf4_Yju2"/>
    <property type="match status" value="1"/>
</dbReference>
<name>K8F6M7_9CHLO</name>
<accession>K8F6M7</accession>
<dbReference type="eggNOG" id="KOG2990">
    <property type="taxonomic scope" value="Eukaryota"/>
</dbReference>
<feature type="compositionally biased region" description="Basic and acidic residues" evidence="2">
    <location>
        <begin position="230"/>
        <end position="244"/>
    </location>
</feature>
<dbReference type="Proteomes" id="UP000198341">
    <property type="component" value="Chromosome 6"/>
</dbReference>
<comment type="similarity">
    <text evidence="1">Belongs to the CWC16 family.</text>
</comment>
<dbReference type="GO" id="GO:0071014">
    <property type="term" value="C:post-mRNA release spliceosomal complex"/>
    <property type="evidence" value="ECO:0007669"/>
    <property type="project" value="TreeGrafter"/>
</dbReference>
<feature type="compositionally biased region" description="Basic and acidic residues" evidence="2">
    <location>
        <begin position="208"/>
        <end position="221"/>
    </location>
</feature>
<feature type="region of interest" description="Disordered" evidence="2">
    <location>
        <begin position="155"/>
        <end position="179"/>
    </location>
</feature>
<feature type="region of interest" description="Disordered" evidence="2">
    <location>
        <begin position="196"/>
        <end position="244"/>
    </location>
</feature>
<evidence type="ECO:0000256" key="2">
    <source>
        <dbReference type="SAM" id="MobiDB-lite"/>
    </source>
</evidence>
<dbReference type="STRING" id="41875.K8F6M7"/>
<organism evidence="3 4">
    <name type="scientific">Bathycoccus prasinos</name>
    <dbReference type="NCBI Taxonomy" id="41875"/>
    <lineage>
        <taxon>Eukaryota</taxon>
        <taxon>Viridiplantae</taxon>
        <taxon>Chlorophyta</taxon>
        <taxon>Mamiellophyceae</taxon>
        <taxon>Mamiellales</taxon>
        <taxon>Bathycoccaceae</taxon>
        <taxon>Bathycoccus</taxon>
    </lineage>
</organism>
<feature type="compositionally biased region" description="Basic and acidic residues" evidence="2">
    <location>
        <begin position="163"/>
        <end position="179"/>
    </location>
</feature>
<dbReference type="PANTHER" id="PTHR12111:SF2">
    <property type="entry name" value="SPLICING FACTOR YJU2B-RELATED"/>
    <property type="match status" value="1"/>
</dbReference>
<sequence>MSTLKASRADNFYYPPTFTPTEGGGDGRFKNTHGALGKRKQSGFLTVRFEAPFPMRCLHCSNAPLIAKGVRFNARKSKVGNYLSTPIYSFVMLSHRCCNKEIEIHTDPKGGEFVCVRGARRAHERDVYVPDDVEVKGGRTMEYAGIDGVMVERGSDIDQMSSLEKEERMKREGKERLSRYAEDRLRAEERWSSDYEANKRLRRSNRERRKEERGRDDEGRKMGFASGEDGGVKCGRDESEKNQE</sequence>
<evidence type="ECO:0000256" key="1">
    <source>
        <dbReference type="ARBA" id="ARBA00005595"/>
    </source>
</evidence>
<dbReference type="AlphaFoldDB" id="K8F6M7"/>
<dbReference type="GO" id="GO:0005684">
    <property type="term" value="C:U2-type spliceosomal complex"/>
    <property type="evidence" value="ECO:0007669"/>
    <property type="project" value="TreeGrafter"/>
</dbReference>
<dbReference type="GeneID" id="19015259"/>
<protein>
    <recommendedName>
        <fullName evidence="5">Coiled-coil domain-containing protein 130</fullName>
    </recommendedName>
</protein>
<evidence type="ECO:0000313" key="4">
    <source>
        <dbReference type="Proteomes" id="UP000198341"/>
    </source>
</evidence>
<dbReference type="EMBL" id="FO082273">
    <property type="protein sequence ID" value="CCO17243.1"/>
    <property type="molecule type" value="Genomic_DNA"/>
</dbReference>
<keyword evidence="4" id="KW-1185">Reference proteome</keyword>
<dbReference type="RefSeq" id="XP_007512643.1">
    <property type="nucleotide sequence ID" value="XM_007512581.1"/>
</dbReference>
<proteinExistence type="inferred from homology"/>
<reference evidence="3 4" key="1">
    <citation type="submission" date="2011-10" db="EMBL/GenBank/DDBJ databases">
        <authorList>
            <person name="Genoscope - CEA"/>
        </authorList>
    </citation>
    <scope>NUCLEOTIDE SEQUENCE [LARGE SCALE GENOMIC DNA]</scope>
    <source>
        <strain evidence="3 4">RCC 1105</strain>
    </source>
</reference>
<dbReference type="InterPro" id="IPR007590">
    <property type="entry name" value="Saf4/Yju2"/>
</dbReference>
<evidence type="ECO:0008006" key="5">
    <source>
        <dbReference type="Google" id="ProtNLM"/>
    </source>
</evidence>
<gene>
    <name evidence="3" type="ORF">Bathy06g02790</name>
</gene>
<dbReference type="OrthoDB" id="360327at2759"/>